<feature type="domain" description="ABC transmembrane type-1" evidence="12">
    <location>
        <begin position="886"/>
        <end position="1160"/>
    </location>
</feature>
<feature type="region of interest" description="Disordered" evidence="9">
    <location>
        <begin position="843"/>
        <end position="864"/>
    </location>
</feature>
<keyword evidence="4 10" id="KW-0812">Transmembrane</keyword>
<feature type="domain" description="ABC transmembrane type-1" evidence="12">
    <location>
        <begin position="269"/>
        <end position="540"/>
    </location>
</feature>
<dbReference type="InterPro" id="IPR056227">
    <property type="entry name" value="TMD0_ABC"/>
</dbReference>
<protein>
    <recommendedName>
        <fullName evidence="15">ABC transporter</fullName>
    </recommendedName>
</protein>
<dbReference type="PANTHER" id="PTHR24223">
    <property type="entry name" value="ATP-BINDING CASSETTE SUB-FAMILY C"/>
    <property type="match status" value="1"/>
</dbReference>
<feature type="transmembrane region" description="Helical" evidence="10">
    <location>
        <begin position="27"/>
        <end position="47"/>
    </location>
</feature>
<dbReference type="GO" id="GO:0016887">
    <property type="term" value="F:ATP hydrolysis activity"/>
    <property type="evidence" value="ECO:0007669"/>
    <property type="project" value="InterPro"/>
</dbReference>
<dbReference type="SUPFAM" id="SSF90123">
    <property type="entry name" value="ABC transporter transmembrane region"/>
    <property type="match status" value="2"/>
</dbReference>
<dbReference type="InterPro" id="IPR003593">
    <property type="entry name" value="AAA+_ATPase"/>
</dbReference>
<keyword evidence="6" id="KW-0067">ATP-binding</keyword>
<dbReference type="InterPro" id="IPR050173">
    <property type="entry name" value="ABC_transporter_C-like"/>
</dbReference>
<feature type="transmembrane region" description="Helical" evidence="10">
    <location>
        <begin position="59"/>
        <end position="81"/>
    </location>
</feature>
<feature type="transmembrane region" description="Helical" evidence="10">
    <location>
        <begin position="392"/>
        <end position="414"/>
    </location>
</feature>
<gene>
    <name evidence="13" type="ORF">LMH87_010530</name>
</gene>
<dbReference type="Gene3D" id="3.40.50.300">
    <property type="entry name" value="P-loop containing nucleotide triphosphate hydrolases"/>
    <property type="match status" value="2"/>
</dbReference>
<feature type="transmembrane region" description="Helical" evidence="10">
    <location>
        <begin position="996"/>
        <end position="1016"/>
    </location>
</feature>
<keyword evidence="14" id="KW-1185">Reference proteome</keyword>
<feature type="transmembrane region" description="Helical" evidence="10">
    <location>
        <begin position="1094"/>
        <end position="1126"/>
    </location>
</feature>
<evidence type="ECO:0000256" key="1">
    <source>
        <dbReference type="ARBA" id="ARBA00004651"/>
    </source>
</evidence>
<feature type="transmembrane region" description="Helical" evidence="10">
    <location>
        <begin position="513"/>
        <end position="532"/>
    </location>
</feature>
<feature type="transmembrane region" description="Helical" evidence="10">
    <location>
        <begin position="873"/>
        <end position="898"/>
    </location>
</feature>
<evidence type="ECO:0000259" key="12">
    <source>
        <dbReference type="PROSITE" id="PS50929"/>
    </source>
</evidence>
<reference evidence="13" key="1">
    <citation type="journal article" date="2023" name="Access Microbiol">
        <title>De-novo genome assembly for Akanthomyces muscarius, a biocontrol agent of insect agricultural pests.</title>
        <authorList>
            <person name="Erdos Z."/>
            <person name="Studholme D.J."/>
            <person name="Raymond B."/>
            <person name="Sharma M."/>
        </authorList>
    </citation>
    <scope>NUCLEOTIDE SEQUENCE</scope>
    <source>
        <strain evidence="13">Ve6</strain>
    </source>
</reference>
<dbReference type="PROSITE" id="PS00211">
    <property type="entry name" value="ABC_TRANSPORTER_1"/>
    <property type="match status" value="2"/>
</dbReference>
<evidence type="ECO:0000256" key="8">
    <source>
        <dbReference type="ARBA" id="ARBA00023136"/>
    </source>
</evidence>
<dbReference type="Pfam" id="PF00664">
    <property type="entry name" value="ABC_membrane"/>
    <property type="match status" value="2"/>
</dbReference>
<dbReference type="CDD" id="cd18580">
    <property type="entry name" value="ABC_6TM_ABCC_D2"/>
    <property type="match status" value="1"/>
</dbReference>
<keyword evidence="2" id="KW-0813">Transport</keyword>
<dbReference type="InterPro" id="IPR044726">
    <property type="entry name" value="ABCC_6TM_D2"/>
</dbReference>
<evidence type="ECO:0000313" key="14">
    <source>
        <dbReference type="Proteomes" id="UP001144673"/>
    </source>
</evidence>
<feature type="transmembrane region" description="Helical" evidence="10">
    <location>
        <begin position="478"/>
        <end position="501"/>
    </location>
</feature>
<dbReference type="Proteomes" id="UP001144673">
    <property type="component" value="Chromosome 5"/>
</dbReference>
<dbReference type="InterPro" id="IPR011527">
    <property type="entry name" value="ABC1_TM_dom"/>
</dbReference>
<dbReference type="SUPFAM" id="SSF52540">
    <property type="entry name" value="P-loop containing nucleoside triphosphate hydrolases"/>
    <property type="match status" value="2"/>
</dbReference>
<feature type="transmembrane region" description="Helical" evidence="10">
    <location>
        <begin position="1132"/>
        <end position="1153"/>
    </location>
</feature>
<feature type="compositionally biased region" description="Polar residues" evidence="9">
    <location>
        <begin position="579"/>
        <end position="588"/>
    </location>
</feature>
<name>A0A9W8QE73_AKAMU</name>
<dbReference type="GO" id="GO:0140359">
    <property type="term" value="F:ABC-type transporter activity"/>
    <property type="evidence" value="ECO:0007669"/>
    <property type="project" value="InterPro"/>
</dbReference>
<feature type="transmembrane region" description="Helical" evidence="10">
    <location>
        <begin position="93"/>
        <end position="111"/>
    </location>
</feature>
<dbReference type="InterPro" id="IPR027417">
    <property type="entry name" value="P-loop_NTPase"/>
</dbReference>
<evidence type="ECO:0000256" key="3">
    <source>
        <dbReference type="ARBA" id="ARBA00022475"/>
    </source>
</evidence>
<dbReference type="InterPro" id="IPR003439">
    <property type="entry name" value="ABC_transporter-like_ATP-bd"/>
</dbReference>
<dbReference type="GO" id="GO:0005524">
    <property type="term" value="F:ATP binding"/>
    <property type="evidence" value="ECO:0007669"/>
    <property type="project" value="UniProtKB-KW"/>
</dbReference>
<evidence type="ECO:0000256" key="9">
    <source>
        <dbReference type="SAM" id="MobiDB-lite"/>
    </source>
</evidence>
<dbReference type="PROSITE" id="PS50929">
    <property type="entry name" value="ABC_TM1F"/>
    <property type="match status" value="2"/>
</dbReference>
<feature type="transmembrane region" description="Helical" evidence="10">
    <location>
        <begin position="249"/>
        <end position="270"/>
    </location>
</feature>
<evidence type="ECO:0000256" key="5">
    <source>
        <dbReference type="ARBA" id="ARBA00022741"/>
    </source>
</evidence>
<evidence type="ECO:0000256" key="10">
    <source>
        <dbReference type="SAM" id="Phobius"/>
    </source>
</evidence>
<evidence type="ECO:0000256" key="6">
    <source>
        <dbReference type="ARBA" id="ARBA00022840"/>
    </source>
</evidence>
<dbReference type="InterPro" id="IPR036640">
    <property type="entry name" value="ABC1_TM_sf"/>
</dbReference>
<dbReference type="Pfam" id="PF24357">
    <property type="entry name" value="TMD0_ABC"/>
    <property type="match status" value="1"/>
</dbReference>
<dbReference type="Pfam" id="PF00005">
    <property type="entry name" value="ABC_tran"/>
    <property type="match status" value="2"/>
</dbReference>
<dbReference type="GO" id="GO:0005886">
    <property type="term" value="C:plasma membrane"/>
    <property type="evidence" value="ECO:0007669"/>
    <property type="project" value="UniProtKB-SubCell"/>
</dbReference>
<dbReference type="GeneID" id="80897689"/>
<evidence type="ECO:0000256" key="2">
    <source>
        <dbReference type="ARBA" id="ARBA00022448"/>
    </source>
</evidence>
<dbReference type="Gene3D" id="1.20.1560.10">
    <property type="entry name" value="ABC transporter type 1, transmembrane domain"/>
    <property type="match status" value="2"/>
</dbReference>
<organism evidence="13 14">
    <name type="scientific">Akanthomyces muscarius</name>
    <name type="common">Entomopathogenic fungus</name>
    <name type="synonym">Lecanicillium muscarium</name>
    <dbReference type="NCBI Taxonomy" id="2231603"/>
    <lineage>
        <taxon>Eukaryota</taxon>
        <taxon>Fungi</taxon>
        <taxon>Dikarya</taxon>
        <taxon>Ascomycota</taxon>
        <taxon>Pezizomycotina</taxon>
        <taxon>Sordariomycetes</taxon>
        <taxon>Hypocreomycetidae</taxon>
        <taxon>Hypocreales</taxon>
        <taxon>Cordycipitaceae</taxon>
        <taxon>Akanthomyces</taxon>
    </lineage>
</organism>
<dbReference type="InterPro" id="IPR017871">
    <property type="entry name" value="ABC_transporter-like_CS"/>
</dbReference>
<dbReference type="PANTHER" id="PTHR24223:SF399">
    <property type="entry name" value="ABC TRANSPORTER ATNG"/>
    <property type="match status" value="1"/>
</dbReference>
<feature type="domain" description="ABC transporter" evidence="11">
    <location>
        <begin position="600"/>
        <end position="827"/>
    </location>
</feature>
<feature type="transmembrane region" description="Helical" evidence="10">
    <location>
        <begin position="918"/>
        <end position="939"/>
    </location>
</feature>
<feature type="region of interest" description="Disordered" evidence="9">
    <location>
        <begin position="568"/>
        <end position="588"/>
    </location>
</feature>
<feature type="domain" description="ABC transporter" evidence="11">
    <location>
        <begin position="1197"/>
        <end position="1443"/>
    </location>
</feature>
<dbReference type="RefSeq" id="XP_056054725.1">
    <property type="nucleotide sequence ID" value="XM_056197702.1"/>
</dbReference>
<keyword evidence="5" id="KW-0547">Nucleotide-binding</keyword>
<evidence type="ECO:0008006" key="15">
    <source>
        <dbReference type="Google" id="ProtNLM"/>
    </source>
</evidence>
<evidence type="ECO:0000256" key="7">
    <source>
        <dbReference type="ARBA" id="ARBA00022989"/>
    </source>
</evidence>
<dbReference type="PROSITE" id="PS50893">
    <property type="entry name" value="ABC_TRANSPORTER_2"/>
    <property type="match status" value="2"/>
</dbReference>
<dbReference type="EMBL" id="JAJHUN010000008">
    <property type="protein sequence ID" value="KAJ4154067.1"/>
    <property type="molecule type" value="Genomic_DNA"/>
</dbReference>
<evidence type="ECO:0000313" key="13">
    <source>
        <dbReference type="EMBL" id="KAJ4154067.1"/>
    </source>
</evidence>
<proteinExistence type="predicted"/>
<sequence>MFSLADNVFWPHGFPIFDFSLVFEESILQILPSSSFILFGPAIILHYRQTNARIRQNKLLWTKVGVTFVLCVLELVSVVLRCLSTTRTDTTDAAAVLELVAAVTIAAVVYVEHRHAIRTSTLLGLYLAIGTLIDGTKSRSYFKRDLTTSGAVAAATCAVRLALVILEEIPKTNLIIDPKLRTLSEGEATSGFFSRLFFLFLQPMMRTGYRGVLAMDDMSNLGIEFAARNLFYSLSGYWPTSRRTSKNSLFLSCCYMFKWSILLIAIPRLLLTGCMFAQPFVMSDVISSIQRPDDDEKGGLVGATVLSFGGAAIFRVTTTHLKNRLVTRARGALMSQVYDKSFRLKTSEAKKQAGITLMSADFENIAAGIPNCIEIPFAIIESGLGMYFLARFIHQSCLVLFAPLIITLAMGYIFGKYSSSAMMYWNEHIQVRVAKTSQVLAQLPAIKCLGLGPKIAQFVQDLRVVETIASRRFRRVHALSTGAAVVVDRMTPVLVVVTGVYTGMFGDTIDAEILYPTLGIVTLVQSPLASLLRIYPSAMSMLGCFERFQKFLCQDEHQDMRTIYRTCPNTSQENEKESSSGIRVTPESSGAQTTFPVFCFEKATLAPRGSDEAVLSNVDFSIENGTVTSMFGPTGSGKTTFAESMLGEAEVLEGKIYVDGTVGAIAVCGQEAYLPNDTVRACIVGACKYEPAWFNTVITYCKLLEDLKRLPNGEHYVIGSGGIALSGGQRQRIGIARAVYARTEAIIFDDVFSALDKRTAIEILSNLCGRGGLLRQLNCTVVLSSYLPECIDVADNLLLFDGNGNISFEKCQSNGKVQKQVACLIRQGFLGEEEDLPVEEAPTLNQLKHEPGPPNAGVQRENDSRRKGSKSLYLLWIDTIGRVSMFVFTLLLFLMALAESFSPIYLRLWIDFAPGNRKFLIGYALISASAGVLSSLCLYSMFIKLAPRASIGLHERLTSVVTRATLGFLSSTDSGSLLNRYSEDMEGLSKRVPAKVYSVLYFSFAVLINIGAILAGATYMSAILPVVFGFLFFIQRYYLRTSRQLRLLEIEAKAPLVRSLRDIGTGIVYIRAFRTQEHDFARCLYILDQSQKPYYFLLASQAFLSLMLDLVVALMALTLSVLALYVKDSTSANAAGLAFLNLITLGTGFNMVINAWTAMEISVGSLARLRNFMRDTPTEKKVGETNLPENWPSRGEVIFQDVVARYKVDDGSQEPDVLRQIELFIEPGKKIGVMGRTGSGKSSLLYAILGFLEYDGTISIDGIDVKTADPDELRSRIITITQELVELDGTVRDNLLPYDKSWGETKPAKLDVDQQAEAERRDQIVRETLIRLRIWDRLPRKGGLDAVLEEVGYSYGEKQLLCIARAVVRRRLTGSKLVLVDEATANVDTWRDQIVREMMVEYFRGCTIIVVAHREETIADTNRTLHMAGGQIEHVDDWDNYQG</sequence>
<evidence type="ECO:0000259" key="11">
    <source>
        <dbReference type="PROSITE" id="PS50893"/>
    </source>
</evidence>
<accession>A0A9W8QE73</accession>
<comment type="caution">
    <text evidence="13">The sequence shown here is derived from an EMBL/GenBank/DDBJ whole genome shotgun (WGS) entry which is preliminary data.</text>
</comment>
<keyword evidence="7 10" id="KW-1133">Transmembrane helix</keyword>
<keyword evidence="8 10" id="KW-0472">Membrane</keyword>
<dbReference type="KEGG" id="amus:LMH87_010530"/>
<dbReference type="SMART" id="SM00382">
    <property type="entry name" value="AAA"/>
    <property type="match status" value="2"/>
</dbReference>
<evidence type="ECO:0000256" key="4">
    <source>
        <dbReference type="ARBA" id="ARBA00022692"/>
    </source>
</evidence>
<keyword evidence="3" id="KW-1003">Cell membrane</keyword>
<comment type="subcellular location">
    <subcellularLocation>
        <location evidence="1">Cell membrane</location>
        <topology evidence="1">Multi-pass membrane protein</topology>
    </subcellularLocation>
</comment>